<evidence type="ECO:0000256" key="1">
    <source>
        <dbReference type="ARBA" id="ARBA00023235"/>
    </source>
</evidence>
<dbReference type="EMBL" id="BOOJ01000024">
    <property type="protein sequence ID" value="GIH92010.1"/>
    <property type="molecule type" value="Genomic_DNA"/>
</dbReference>
<feature type="domain" description="4-oxalocrotonate tautomerase-like" evidence="2">
    <location>
        <begin position="13"/>
        <end position="68"/>
    </location>
</feature>
<dbReference type="InterPro" id="IPR014347">
    <property type="entry name" value="Tautomerase/MIF_sf"/>
</dbReference>
<organism evidence="3 4">
    <name type="scientific">Planobispora siamensis</name>
    <dbReference type="NCBI Taxonomy" id="936338"/>
    <lineage>
        <taxon>Bacteria</taxon>
        <taxon>Bacillati</taxon>
        <taxon>Actinomycetota</taxon>
        <taxon>Actinomycetes</taxon>
        <taxon>Streptosporangiales</taxon>
        <taxon>Streptosporangiaceae</taxon>
        <taxon>Planobispora</taxon>
    </lineage>
</organism>
<evidence type="ECO:0000313" key="4">
    <source>
        <dbReference type="Proteomes" id="UP000619788"/>
    </source>
</evidence>
<dbReference type="Pfam" id="PF01361">
    <property type="entry name" value="Tautomerase"/>
    <property type="match status" value="1"/>
</dbReference>
<evidence type="ECO:0000259" key="2">
    <source>
        <dbReference type="Pfam" id="PF01361"/>
    </source>
</evidence>
<keyword evidence="1" id="KW-0413">Isomerase</keyword>
<dbReference type="SUPFAM" id="SSF55331">
    <property type="entry name" value="Tautomerase/MIF"/>
    <property type="match status" value="1"/>
</dbReference>
<reference evidence="3 4" key="1">
    <citation type="submission" date="2021-01" db="EMBL/GenBank/DDBJ databases">
        <title>Whole genome shotgun sequence of Planobispora siamensis NBRC 107568.</title>
        <authorList>
            <person name="Komaki H."/>
            <person name="Tamura T."/>
        </authorList>
    </citation>
    <scope>NUCLEOTIDE SEQUENCE [LARGE SCALE GENOMIC DNA]</scope>
    <source>
        <strain evidence="3 4">NBRC 107568</strain>
    </source>
</reference>
<name>A0A8J3SFA4_9ACTN</name>
<dbReference type="Gene3D" id="3.30.429.10">
    <property type="entry name" value="Macrophage Migration Inhibitory Factor"/>
    <property type="match status" value="1"/>
</dbReference>
<sequence length="72" mass="7964">MLCDNIELEDSMPNITVELLSGRTLDQRREFVAAVTDAAVDVLKARREAVRIVFTEIEKSDVANGGVLESDK</sequence>
<protein>
    <recommendedName>
        <fullName evidence="2">4-oxalocrotonate tautomerase-like domain-containing protein</fullName>
    </recommendedName>
</protein>
<comment type="caution">
    <text evidence="3">The sequence shown here is derived from an EMBL/GenBank/DDBJ whole genome shotgun (WGS) entry which is preliminary data.</text>
</comment>
<gene>
    <name evidence="3" type="ORF">Psi01_26400</name>
</gene>
<dbReference type="GO" id="GO:0016853">
    <property type="term" value="F:isomerase activity"/>
    <property type="evidence" value="ECO:0007669"/>
    <property type="project" value="UniProtKB-KW"/>
</dbReference>
<dbReference type="InterPro" id="IPR004370">
    <property type="entry name" value="4-OT-like_dom"/>
</dbReference>
<evidence type="ECO:0000313" key="3">
    <source>
        <dbReference type="EMBL" id="GIH92010.1"/>
    </source>
</evidence>
<dbReference type="Proteomes" id="UP000619788">
    <property type="component" value="Unassembled WGS sequence"/>
</dbReference>
<accession>A0A8J3SFA4</accession>
<keyword evidence="4" id="KW-1185">Reference proteome</keyword>
<dbReference type="AlphaFoldDB" id="A0A8J3SFA4"/>
<proteinExistence type="predicted"/>